<reference evidence="3" key="1">
    <citation type="submission" date="2018-05" db="EMBL/GenBank/DDBJ databases">
        <authorList>
            <person name="Li X."/>
        </authorList>
    </citation>
    <scope>NUCLEOTIDE SEQUENCE [LARGE SCALE GENOMIC DNA]</scope>
    <source>
        <strain evidence="3">YIM 73061</strain>
    </source>
</reference>
<evidence type="ECO:0000256" key="1">
    <source>
        <dbReference type="SAM" id="SignalP"/>
    </source>
</evidence>
<keyword evidence="1" id="KW-0732">Signal</keyword>
<dbReference type="RefSeq" id="WP_111513468.1">
    <property type="nucleotide sequence ID" value="NZ_QFYR01000001.1"/>
</dbReference>
<accession>A0A328ATK3</accession>
<dbReference type="Proteomes" id="UP000249725">
    <property type="component" value="Unassembled WGS sequence"/>
</dbReference>
<evidence type="ECO:0008006" key="4">
    <source>
        <dbReference type="Google" id="ProtNLM"/>
    </source>
</evidence>
<name>A0A328ATK3_9CAUL</name>
<dbReference type="AlphaFoldDB" id="A0A328ATK3"/>
<feature type="signal peptide" evidence="1">
    <location>
        <begin position="1"/>
        <end position="29"/>
    </location>
</feature>
<evidence type="ECO:0000313" key="2">
    <source>
        <dbReference type="EMBL" id="RAK57016.1"/>
    </source>
</evidence>
<gene>
    <name evidence="2" type="ORF">DJ018_03385</name>
</gene>
<protein>
    <recommendedName>
        <fullName evidence="4">Lipoprotein</fullName>
    </recommendedName>
</protein>
<proteinExistence type="predicted"/>
<evidence type="ECO:0000313" key="3">
    <source>
        <dbReference type="Proteomes" id="UP000249725"/>
    </source>
</evidence>
<feature type="chain" id="PRO_5016235424" description="Lipoprotein" evidence="1">
    <location>
        <begin position="30"/>
        <end position="146"/>
    </location>
</feature>
<dbReference type="PROSITE" id="PS51257">
    <property type="entry name" value="PROKAR_LIPOPROTEIN"/>
    <property type="match status" value="1"/>
</dbReference>
<keyword evidence="3" id="KW-1185">Reference proteome</keyword>
<organism evidence="2 3">
    <name type="scientific">Phenylobacterium deserti</name>
    <dbReference type="NCBI Taxonomy" id="1914756"/>
    <lineage>
        <taxon>Bacteria</taxon>
        <taxon>Pseudomonadati</taxon>
        <taxon>Pseudomonadota</taxon>
        <taxon>Alphaproteobacteria</taxon>
        <taxon>Caulobacterales</taxon>
        <taxon>Caulobacteraceae</taxon>
        <taxon>Phenylobacterium</taxon>
    </lineage>
</organism>
<sequence>MLVAARGVRQIRRTVGALGLALTAAAALAACASYPSVRVANATGQPLAVLHKDMPVNQVSDIFYVGQDAWAPVADGRSRRFVSAETFRPVEAGESLVLRAGECVFLYDVSALPHPSASLPLRIGRDMSAQIAAGGAVIQPQKRCPT</sequence>
<comment type="caution">
    <text evidence="2">The sequence shown here is derived from an EMBL/GenBank/DDBJ whole genome shotgun (WGS) entry which is preliminary data.</text>
</comment>
<dbReference type="EMBL" id="QFYR01000001">
    <property type="protein sequence ID" value="RAK57016.1"/>
    <property type="molecule type" value="Genomic_DNA"/>
</dbReference>